<keyword evidence="1" id="KW-0175">Coiled coil</keyword>
<dbReference type="AlphaFoldDB" id="A0A381EIL5"/>
<evidence type="ECO:0000313" key="4">
    <source>
        <dbReference type="Proteomes" id="UP000254161"/>
    </source>
</evidence>
<proteinExistence type="predicted"/>
<feature type="coiled-coil region" evidence="1">
    <location>
        <begin position="255"/>
        <end position="342"/>
    </location>
</feature>
<gene>
    <name evidence="3" type="ORF">NCTC12264_01019</name>
</gene>
<dbReference type="EMBL" id="UFUZ01000001">
    <property type="protein sequence ID" value="SUX26789.1"/>
    <property type="molecule type" value="Genomic_DNA"/>
</dbReference>
<dbReference type="InterPro" id="IPR005094">
    <property type="entry name" value="Endonuclease_MobA/VirD2"/>
</dbReference>
<feature type="coiled-coil region" evidence="1">
    <location>
        <begin position="372"/>
        <end position="431"/>
    </location>
</feature>
<name>A0A381EIL5_CAMUP</name>
<sequence length="540" mass="64502">MDKDYLEELEEHRIKKSAYTNVNLPNKHYFVFGKVFHFNSAKRLTIKNQKAKQVLVKLISNMGVKRLENSLNYMIKNSDNAFALNEKGEECGVKELMKDWSRTFSNRANAKEAWHLVFSLDEEYLSEKKQRAFINSVKDVMSSHFLGHKYAFVMHNHQAKPHIHIVVNKYNVLENKKIHFAKKGDIKYFFQSLREDFAYALGARGLDYINRSPLEKNLEEATKKMKQMDRVLESDSQFGISQIFQNIQLSLHQKIMDKEKRIVALKLDYDTHKNERERLQALLEQYIIHNNKRRFALMKQMKIMRKEFKEKSALLLSEMKELRRLNNALEHSKKDLKTHTLNRIQSASYKRNFLKSYEKIYPNHKGASKKDIQNYYRVKNSLEQESKEYKKELFLYSTNYYFKHSFENANLFDLEKKTRRLNENIDILKSMDYFVKQESESYLNNLEKNLSYINHIYEKRFENLEKELLERGNKNSFLMKEYTKGCEFLGVENQLKKAMINEAPKNTGARNIYEEIQKRYNKPVKNKTKENSINSMERSF</sequence>
<organism evidence="3 4">
    <name type="scientific">Campylobacter upsaliensis</name>
    <dbReference type="NCBI Taxonomy" id="28080"/>
    <lineage>
        <taxon>Bacteria</taxon>
        <taxon>Pseudomonadati</taxon>
        <taxon>Campylobacterota</taxon>
        <taxon>Epsilonproteobacteria</taxon>
        <taxon>Campylobacterales</taxon>
        <taxon>Campylobacteraceae</taxon>
        <taxon>Campylobacter</taxon>
    </lineage>
</organism>
<dbReference type="Pfam" id="PF03432">
    <property type="entry name" value="Relaxase"/>
    <property type="match status" value="1"/>
</dbReference>
<accession>A0A381EIL5</accession>
<evidence type="ECO:0000313" key="3">
    <source>
        <dbReference type="EMBL" id="SUX26789.1"/>
    </source>
</evidence>
<dbReference type="Proteomes" id="UP000254161">
    <property type="component" value="Unassembled WGS sequence"/>
</dbReference>
<evidence type="ECO:0000256" key="1">
    <source>
        <dbReference type="SAM" id="Coils"/>
    </source>
</evidence>
<protein>
    <submittedName>
        <fullName evidence="3">Relaxase/mobilization nuclease domain-containing protein</fullName>
    </submittedName>
</protein>
<dbReference type="Gene3D" id="3.30.930.30">
    <property type="match status" value="1"/>
</dbReference>
<evidence type="ECO:0000259" key="2">
    <source>
        <dbReference type="Pfam" id="PF03432"/>
    </source>
</evidence>
<reference evidence="3 4" key="1">
    <citation type="submission" date="2018-06" db="EMBL/GenBank/DDBJ databases">
        <authorList>
            <consortium name="Pathogen Informatics"/>
            <person name="Doyle S."/>
        </authorList>
    </citation>
    <scope>NUCLEOTIDE SEQUENCE [LARGE SCALE GENOMIC DNA]</scope>
    <source>
        <strain evidence="3 4">NCTC12264</strain>
    </source>
</reference>
<dbReference type="RefSeq" id="WP_115630046.1">
    <property type="nucleotide sequence ID" value="NZ_UFUZ01000001.1"/>
</dbReference>
<feature type="domain" description="MobA/VirD2-like nuclease" evidence="2">
    <location>
        <begin position="87"/>
        <end position="182"/>
    </location>
</feature>